<protein>
    <submittedName>
        <fullName evidence="1">Uncharacterized protein</fullName>
    </submittedName>
</protein>
<keyword evidence="2" id="KW-1185">Reference proteome</keyword>
<comment type="caution">
    <text evidence="1">The sequence shown here is derived from an EMBL/GenBank/DDBJ whole genome shotgun (WGS) entry which is preliminary data.</text>
</comment>
<evidence type="ECO:0000313" key="2">
    <source>
        <dbReference type="Proteomes" id="UP000613177"/>
    </source>
</evidence>
<sequence length="346" mass="38068">MAESSTSAGLKGYVQSLSSACVTVATTYTNYYVETFRTKLTNFLIFKLSREFSDIQIYFIRRIVDEYAVFLVTYEEEPSLDVLNIIQDVQIRERMLFFFRGGQLINEINNILPNSSRQNPLNKARVLRAPGMVIQLFRKVIAEYEEYNIKFSANTANQIVQSAENISGSSIVSLQTIKATNAAIMSSVSASEALLLSAEAPVVVAQDQNSISPEGKITSVLALKGSTMTSHCVTYNASTSSVIIRSLSSSILKFASETLNLVNNSFVSSTRTKEIAETTVISAQNFQNHSERLVTAAQNSVISAEEAENPIKLVDSTLDAFPELSKTALNEVKRTIHTTEAAVRLV</sequence>
<organism evidence="1 2">
    <name type="scientific">Thamnidium elegans</name>
    <dbReference type="NCBI Taxonomy" id="101142"/>
    <lineage>
        <taxon>Eukaryota</taxon>
        <taxon>Fungi</taxon>
        <taxon>Fungi incertae sedis</taxon>
        <taxon>Mucoromycota</taxon>
        <taxon>Mucoromycotina</taxon>
        <taxon>Mucoromycetes</taxon>
        <taxon>Mucorales</taxon>
        <taxon>Mucorineae</taxon>
        <taxon>Mucoraceae</taxon>
        <taxon>Thamnidium</taxon>
    </lineage>
</organism>
<dbReference type="AlphaFoldDB" id="A0A8H7VSL4"/>
<accession>A0A8H7VSL4</accession>
<name>A0A8H7VSL4_9FUNG</name>
<proteinExistence type="predicted"/>
<evidence type="ECO:0000313" key="1">
    <source>
        <dbReference type="EMBL" id="KAG2233121.1"/>
    </source>
</evidence>
<gene>
    <name evidence="1" type="ORF">INT48_005865</name>
</gene>
<dbReference type="Proteomes" id="UP000613177">
    <property type="component" value="Unassembled WGS sequence"/>
</dbReference>
<reference evidence="1" key="1">
    <citation type="submission" date="2021-01" db="EMBL/GenBank/DDBJ databases">
        <title>Metabolic potential, ecology and presence of endohyphal bacteria is reflected in genomic diversity of Mucoromycotina.</title>
        <authorList>
            <person name="Muszewska A."/>
            <person name="Okrasinska A."/>
            <person name="Steczkiewicz K."/>
            <person name="Drgas O."/>
            <person name="Orlowska M."/>
            <person name="Perlinska-Lenart U."/>
            <person name="Aleksandrzak-Piekarczyk T."/>
            <person name="Szatraj K."/>
            <person name="Zielenkiewicz U."/>
            <person name="Pilsyk S."/>
            <person name="Malc E."/>
            <person name="Mieczkowski P."/>
            <person name="Kruszewska J.S."/>
            <person name="Biernat P."/>
            <person name="Pawlowska J."/>
        </authorList>
    </citation>
    <scope>NUCLEOTIDE SEQUENCE</scope>
    <source>
        <strain evidence="1">WA0000018081</strain>
    </source>
</reference>
<dbReference type="EMBL" id="JAEPRE010000089">
    <property type="protein sequence ID" value="KAG2233121.1"/>
    <property type="molecule type" value="Genomic_DNA"/>
</dbReference>